<dbReference type="EMBL" id="CP171854">
    <property type="protein sequence ID" value="XKM43629.1"/>
    <property type="molecule type" value="Genomic_DNA"/>
</dbReference>
<organism evidence="1 2">
    <name type="scientific">Rhizobium ruizarguesonis</name>
    <dbReference type="NCBI Taxonomy" id="2081791"/>
    <lineage>
        <taxon>Bacteria</taxon>
        <taxon>Pseudomonadati</taxon>
        <taxon>Pseudomonadota</taxon>
        <taxon>Alphaproteobacteria</taxon>
        <taxon>Hyphomicrobiales</taxon>
        <taxon>Rhizobiaceae</taxon>
        <taxon>Rhizobium/Agrobacterium group</taxon>
        <taxon>Rhizobium</taxon>
    </lineage>
</organism>
<reference evidence="1" key="1">
    <citation type="submission" date="2024-10" db="EMBL/GenBank/DDBJ databases">
        <title>Strain of Rhizobium-related bacteria isolated fromm roots of Vavilovia formosa.</title>
        <authorList>
            <person name="Kimeklis A."/>
            <person name="Afonin A."/>
        </authorList>
    </citation>
    <scope>NUCLEOTIDE SEQUENCE</scope>
    <source>
        <strain evidence="1">Vaf-46</strain>
    </source>
</reference>
<gene>
    <name evidence="1" type="ORF">A4U53_039515</name>
</gene>
<proteinExistence type="predicted"/>
<name>A0ACD5EWV7_9HYPH</name>
<sequence>MVWTTDIGPHWLSQDFVQWSGYDLLMANMIRWLTREI</sequence>
<protein>
    <submittedName>
        <fullName evidence="1">Glutamine amidotransferase</fullName>
    </submittedName>
</protein>
<keyword evidence="1" id="KW-0315">Glutamine amidotransferase</keyword>
<accession>A0ACD5EWV7</accession>
<evidence type="ECO:0000313" key="2">
    <source>
        <dbReference type="Proteomes" id="UP000078465"/>
    </source>
</evidence>
<dbReference type="Proteomes" id="UP000078465">
    <property type="component" value="Plasmid unnamed1"/>
</dbReference>
<evidence type="ECO:0000313" key="1">
    <source>
        <dbReference type="EMBL" id="XKM43629.1"/>
    </source>
</evidence>
<keyword evidence="1" id="KW-0614">Plasmid</keyword>
<geneLocation type="plasmid" evidence="1 2">
    <name>unnamed1</name>
</geneLocation>